<sequence>MTNGPTNSIPRFTRHLTPGIFAPVPTFFVSESEDLDLQTLGTHVVRLARAGVRPLIAGTMGEGLHLAHGERASLVRSARNALDAEGFLDVPIIVGTGGGSTRETVIFCEEAATAGADAVIVITPGYFAGVLANHRRALKAFYVEVAEKSALPVLIYNYPGASAGIDLDSDLIVDLAAACPNITGVKLTCGSVGKLTRIANAVADPAFGKEHPRKNPEAGFLVLGGYADFITSSAFVQGHGAITGLANIAPYASVKLFELSEAATKDPSILPEAQRLQGVLARADFTIAKASISGTKFLTEKLFGYGGSPRRPLPPIDPEDAERLLEHPHVQELIKTERGFGEKLIH</sequence>
<dbReference type="InterPro" id="IPR002220">
    <property type="entry name" value="DapA-like"/>
</dbReference>
<evidence type="ECO:0000313" key="6">
    <source>
        <dbReference type="Proteomes" id="UP001201163"/>
    </source>
</evidence>
<accession>A0AAD4LJB9</accession>
<dbReference type="SMART" id="SM01130">
    <property type="entry name" value="DHDPS"/>
    <property type="match status" value="1"/>
</dbReference>
<comment type="caution">
    <text evidence="5">The sequence shown here is derived from an EMBL/GenBank/DDBJ whole genome shotgun (WGS) entry which is preliminary data.</text>
</comment>
<dbReference type="CDD" id="cd00408">
    <property type="entry name" value="DHDPS-like"/>
    <property type="match status" value="1"/>
</dbReference>
<dbReference type="Pfam" id="PF00701">
    <property type="entry name" value="DHDPS"/>
    <property type="match status" value="1"/>
</dbReference>
<dbReference type="PIRSF" id="PIRSF001365">
    <property type="entry name" value="DHDPS"/>
    <property type="match status" value="1"/>
</dbReference>
<dbReference type="AlphaFoldDB" id="A0AAD4LJB9"/>
<evidence type="ECO:0000256" key="2">
    <source>
        <dbReference type="PIRNR" id="PIRNR001365"/>
    </source>
</evidence>
<dbReference type="GO" id="GO:0008840">
    <property type="term" value="F:4-hydroxy-tetrahydrodipicolinate synthase activity"/>
    <property type="evidence" value="ECO:0007669"/>
    <property type="project" value="TreeGrafter"/>
</dbReference>
<dbReference type="Gene3D" id="3.20.20.70">
    <property type="entry name" value="Aldolase class I"/>
    <property type="match status" value="1"/>
</dbReference>
<gene>
    <name evidence="5" type="ORF">EDB92DRAFT_1934011</name>
</gene>
<dbReference type="PRINTS" id="PR00146">
    <property type="entry name" value="DHPICSNTHASE"/>
</dbReference>
<organism evidence="5 6">
    <name type="scientific">Lactarius akahatsu</name>
    <dbReference type="NCBI Taxonomy" id="416441"/>
    <lineage>
        <taxon>Eukaryota</taxon>
        <taxon>Fungi</taxon>
        <taxon>Dikarya</taxon>
        <taxon>Basidiomycota</taxon>
        <taxon>Agaricomycotina</taxon>
        <taxon>Agaricomycetes</taxon>
        <taxon>Russulales</taxon>
        <taxon>Russulaceae</taxon>
        <taxon>Lactarius</taxon>
    </lineage>
</organism>
<comment type="similarity">
    <text evidence="2">Belongs to the DapA family.</text>
</comment>
<evidence type="ECO:0000256" key="1">
    <source>
        <dbReference type="ARBA" id="ARBA00023239"/>
    </source>
</evidence>
<dbReference type="PANTHER" id="PTHR12128">
    <property type="entry name" value="DIHYDRODIPICOLINATE SYNTHASE"/>
    <property type="match status" value="1"/>
</dbReference>
<dbReference type="InterPro" id="IPR013785">
    <property type="entry name" value="Aldolase_TIM"/>
</dbReference>
<feature type="binding site" evidence="4">
    <location>
        <position position="242"/>
    </location>
    <ligand>
        <name>pyruvate</name>
        <dbReference type="ChEBI" id="CHEBI:15361"/>
    </ligand>
</feature>
<feature type="active site" description="Schiff-base intermediate with substrate" evidence="3">
    <location>
        <position position="186"/>
    </location>
</feature>
<evidence type="ECO:0000256" key="3">
    <source>
        <dbReference type="PIRSR" id="PIRSR001365-1"/>
    </source>
</evidence>
<feature type="active site" description="Proton donor/acceptor" evidence="3">
    <location>
        <position position="156"/>
    </location>
</feature>
<evidence type="ECO:0000313" key="5">
    <source>
        <dbReference type="EMBL" id="KAH8995351.1"/>
    </source>
</evidence>
<proteinExistence type="inferred from homology"/>
<keyword evidence="6" id="KW-1185">Reference proteome</keyword>
<dbReference type="Proteomes" id="UP001201163">
    <property type="component" value="Unassembled WGS sequence"/>
</dbReference>
<dbReference type="EMBL" id="JAKELL010000012">
    <property type="protein sequence ID" value="KAH8995351.1"/>
    <property type="molecule type" value="Genomic_DNA"/>
</dbReference>
<keyword evidence="1 2" id="KW-0456">Lyase</keyword>
<evidence type="ECO:0000256" key="4">
    <source>
        <dbReference type="PIRSR" id="PIRSR001365-2"/>
    </source>
</evidence>
<protein>
    <submittedName>
        <fullName evidence="5">Dihydrodipicolinate synthetase</fullName>
    </submittedName>
</protein>
<name>A0AAD4LJB9_9AGAM</name>
<dbReference type="SUPFAM" id="SSF51569">
    <property type="entry name" value="Aldolase"/>
    <property type="match status" value="1"/>
</dbReference>
<dbReference type="PANTHER" id="PTHR12128:SF66">
    <property type="entry name" value="4-HYDROXY-2-OXOGLUTARATE ALDOLASE, MITOCHONDRIAL"/>
    <property type="match status" value="1"/>
</dbReference>
<reference evidence="5" key="1">
    <citation type="submission" date="2022-01" db="EMBL/GenBank/DDBJ databases">
        <title>Comparative genomics reveals a dynamic genome evolution in the ectomycorrhizal milk-cap (Lactarius) mushrooms.</title>
        <authorList>
            <consortium name="DOE Joint Genome Institute"/>
            <person name="Lebreton A."/>
            <person name="Tang N."/>
            <person name="Kuo A."/>
            <person name="LaButti K."/>
            <person name="Drula E."/>
            <person name="Barry K."/>
            <person name="Clum A."/>
            <person name="Lipzen A."/>
            <person name="Mousain D."/>
            <person name="Ng V."/>
            <person name="Wang R."/>
            <person name="Wang X."/>
            <person name="Dai Y."/>
            <person name="Henrissat B."/>
            <person name="Grigoriev I.V."/>
            <person name="Guerin-Laguette A."/>
            <person name="Yu F."/>
            <person name="Martin F.M."/>
        </authorList>
    </citation>
    <scope>NUCLEOTIDE SEQUENCE</scope>
    <source>
        <strain evidence="5">QP</strain>
    </source>
</reference>